<evidence type="ECO:0000256" key="5">
    <source>
        <dbReference type="ARBA" id="ARBA00023242"/>
    </source>
</evidence>
<evidence type="ECO:0000256" key="2">
    <source>
        <dbReference type="ARBA" id="ARBA00023015"/>
    </source>
</evidence>
<dbReference type="SUPFAM" id="SSF57701">
    <property type="entry name" value="Zn2/Cys6 DNA-binding domain"/>
    <property type="match status" value="1"/>
</dbReference>
<dbReference type="Gene3D" id="4.10.240.10">
    <property type="entry name" value="Zn(2)-C6 fungal-type DNA-binding domain"/>
    <property type="match status" value="1"/>
</dbReference>
<dbReference type="EMBL" id="JBFXLU010000205">
    <property type="protein sequence ID" value="KAL2835420.1"/>
    <property type="molecule type" value="Genomic_DNA"/>
</dbReference>
<keyword evidence="3" id="KW-0238">DNA-binding</keyword>
<evidence type="ECO:0000259" key="6">
    <source>
        <dbReference type="PROSITE" id="PS50048"/>
    </source>
</evidence>
<feature type="domain" description="Zn(2)-C6 fungal-type" evidence="6">
    <location>
        <begin position="7"/>
        <end position="36"/>
    </location>
</feature>
<gene>
    <name evidence="7" type="ORF">BJY01DRAFT_76872</name>
</gene>
<protein>
    <recommendedName>
        <fullName evidence="6">Zn(2)-C6 fungal-type domain-containing protein</fullName>
    </recommendedName>
</protein>
<dbReference type="InterPro" id="IPR001138">
    <property type="entry name" value="Zn2Cys6_DnaBD"/>
</dbReference>
<dbReference type="InterPro" id="IPR036864">
    <property type="entry name" value="Zn2-C6_fun-type_DNA-bd_sf"/>
</dbReference>
<keyword evidence="1" id="KW-0479">Metal-binding</keyword>
<dbReference type="Proteomes" id="UP001610446">
    <property type="component" value="Unassembled WGS sequence"/>
</dbReference>
<keyword evidence="4" id="KW-0804">Transcription</keyword>
<keyword evidence="2" id="KW-0805">Transcription regulation</keyword>
<dbReference type="Pfam" id="PF00172">
    <property type="entry name" value="Zn_clus"/>
    <property type="match status" value="1"/>
</dbReference>
<keyword evidence="5" id="KW-0539">Nucleus</keyword>
<dbReference type="PANTHER" id="PTHR31668">
    <property type="entry name" value="GLUCOSE TRANSPORT TRANSCRIPTION REGULATOR RGT1-RELATED-RELATED"/>
    <property type="match status" value="1"/>
</dbReference>
<comment type="caution">
    <text evidence="7">The sequence shown here is derived from an EMBL/GenBank/DDBJ whole genome shotgun (WGS) entry which is preliminary data.</text>
</comment>
<proteinExistence type="predicted"/>
<evidence type="ECO:0000313" key="8">
    <source>
        <dbReference type="Proteomes" id="UP001610446"/>
    </source>
</evidence>
<keyword evidence="8" id="KW-1185">Reference proteome</keyword>
<evidence type="ECO:0000256" key="4">
    <source>
        <dbReference type="ARBA" id="ARBA00023163"/>
    </source>
</evidence>
<dbReference type="InterPro" id="IPR050797">
    <property type="entry name" value="Carb_Metab_Trans_Reg"/>
</dbReference>
<organism evidence="7 8">
    <name type="scientific">Aspergillus pseudoustus</name>
    <dbReference type="NCBI Taxonomy" id="1810923"/>
    <lineage>
        <taxon>Eukaryota</taxon>
        <taxon>Fungi</taxon>
        <taxon>Dikarya</taxon>
        <taxon>Ascomycota</taxon>
        <taxon>Pezizomycotina</taxon>
        <taxon>Eurotiomycetes</taxon>
        <taxon>Eurotiomycetidae</taxon>
        <taxon>Eurotiales</taxon>
        <taxon>Aspergillaceae</taxon>
        <taxon>Aspergillus</taxon>
        <taxon>Aspergillus subgen. Nidulantes</taxon>
    </lineage>
</organism>
<evidence type="ECO:0000256" key="3">
    <source>
        <dbReference type="ARBA" id="ARBA00023125"/>
    </source>
</evidence>
<accession>A0ABR4J5U8</accession>
<dbReference type="PANTHER" id="PTHR31668:SF29">
    <property type="entry name" value="ZN(2)-C6 FUNGAL-TYPE DOMAIN-CONTAINING PROTEIN"/>
    <property type="match status" value="1"/>
</dbReference>
<dbReference type="PROSITE" id="PS00463">
    <property type="entry name" value="ZN2_CY6_FUNGAL_1"/>
    <property type="match status" value="1"/>
</dbReference>
<evidence type="ECO:0000256" key="1">
    <source>
        <dbReference type="ARBA" id="ARBA00022723"/>
    </source>
</evidence>
<reference evidence="7 8" key="1">
    <citation type="submission" date="2024-07" db="EMBL/GenBank/DDBJ databases">
        <title>Section-level genome sequencing and comparative genomics of Aspergillus sections Usti and Cavernicolus.</title>
        <authorList>
            <consortium name="Lawrence Berkeley National Laboratory"/>
            <person name="Nybo J.L."/>
            <person name="Vesth T.C."/>
            <person name="Theobald S."/>
            <person name="Frisvad J.C."/>
            <person name="Larsen T.O."/>
            <person name="Kjaerboelling I."/>
            <person name="Rothschild-Mancinelli K."/>
            <person name="Lyhne E.K."/>
            <person name="Kogle M.E."/>
            <person name="Barry K."/>
            <person name="Clum A."/>
            <person name="Na H."/>
            <person name="Ledsgaard L."/>
            <person name="Lin J."/>
            <person name="Lipzen A."/>
            <person name="Kuo A."/>
            <person name="Riley R."/>
            <person name="Mondo S."/>
            <person name="Labutti K."/>
            <person name="Haridas S."/>
            <person name="Pangalinan J."/>
            <person name="Salamov A.A."/>
            <person name="Simmons B.A."/>
            <person name="Magnuson J.K."/>
            <person name="Chen J."/>
            <person name="Drula E."/>
            <person name="Henrissat B."/>
            <person name="Wiebenga A."/>
            <person name="Lubbers R.J."/>
            <person name="Gomes A.C."/>
            <person name="Makela M.R."/>
            <person name="Stajich J."/>
            <person name="Grigoriev I.V."/>
            <person name="Mortensen U.H."/>
            <person name="De Vries R.P."/>
            <person name="Baker S.E."/>
            <person name="Andersen M.R."/>
        </authorList>
    </citation>
    <scope>NUCLEOTIDE SEQUENCE [LARGE SCALE GENOMIC DNA]</scope>
    <source>
        <strain evidence="7 8">CBS 123904</strain>
    </source>
</reference>
<evidence type="ECO:0000313" key="7">
    <source>
        <dbReference type="EMBL" id="KAL2835420.1"/>
    </source>
</evidence>
<dbReference type="Pfam" id="PF04082">
    <property type="entry name" value="Fungal_trans"/>
    <property type="match status" value="1"/>
</dbReference>
<dbReference type="CDD" id="cd00067">
    <property type="entry name" value="GAL4"/>
    <property type="match status" value="1"/>
</dbReference>
<dbReference type="CDD" id="cd12148">
    <property type="entry name" value="fungal_TF_MHR"/>
    <property type="match status" value="1"/>
</dbReference>
<dbReference type="InterPro" id="IPR007219">
    <property type="entry name" value="XnlR_reg_dom"/>
</dbReference>
<dbReference type="PROSITE" id="PS50048">
    <property type="entry name" value="ZN2_CY6_FUNGAL_2"/>
    <property type="match status" value="1"/>
</dbReference>
<sequence length="490" mass="55561">MSSKRIPCDSCRQRRVRCEGSSPCVPCQRAQLTCKREYIRKPRGPKHGRGKKIAALRAAQSHFDHDHVAVANGEPPGEGFLSPENLPRLMERCVDVYLHHMYPIMPLFSQSTLIQWLKRPQEPNEKSMLFALCALVTAFMCGHSESIIGSGEWAAVARWFIEKSLLIRSDYSFVEDNTVLTLLASFFVAVTYFELHNTRQSWFYLREAITLGHALGLHANEYYRGMNYVDSLYHRRIFNILFITERSLAIARHKPVLISRPLQLPAPGPSDGYENFDEQPEIDLGFRQLVLVYSQIDVEFLDFWSRKSPVCSSSSWKQCGSDLLVHDGVMSDAQRADICVTQQWLDLVLWRAALQQSLLSTKAGLRSRTFSYPEDIALSLLQVLTSLPQESVEVHGLGIFEKINDVGNTLADFIHCSTDLTGWTETMAQNLDRLSSIRNYLSLSPNANVKYAVSLGRRLAEFDLSYRSPLTRLPALDSVSGDLTTGYHDY</sequence>
<name>A0ABR4J5U8_9EURO</name>